<comment type="caution">
    <text evidence="1">The sequence shown here is derived from an EMBL/GenBank/DDBJ whole genome shotgun (WGS) entry which is preliminary data.</text>
</comment>
<dbReference type="RefSeq" id="XP_060344484.1">
    <property type="nucleotide sequence ID" value="XM_060496951.1"/>
</dbReference>
<proteinExistence type="predicted"/>
<gene>
    <name evidence="1" type="ORF">CPAR01_12696</name>
</gene>
<evidence type="ECO:0000313" key="2">
    <source>
        <dbReference type="Proteomes" id="UP001241169"/>
    </source>
</evidence>
<dbReference type="EMBL" id="MOPA01000011">
    <property type="protein sequence ID" value="KAK1528138.1"/>
    <property type="molecule type" value="Genomic_DNA"/>
</dbReference>
<keyword evidence="2" id="KW-1185">Reference proteome</keyword>
<organism evidence="1 2">
    <name type="scientific">Colletotrichum paranaense</name>
    <dbReference type="NCBI Taxonomy" id="1914294"/>
    <lineage>
        <taxon>Eukaryota</taxon>
        <taxon>Fungi</taxon>
        <taxon>Dikarya</taxon>
        <taxon>Ascomycota</taxon>
        <taxon>Pezizomycotina</taxon>
        <taxon>Sordariomycetes</taxon>
        <taxon>Hypocreomycetidae</taxon>
        <taxon>Glomerellales</taxon>
        <taxon>Glomerellaceae</taxon>
        <taxon>Colletotrichum</taxon>
        <taxon>Colletotrichum acutatum species complex</taxon>
    </lineage>
</organism>
<dbReference type="GeneID" id="85380850"/>
<reference evidence="1 2" key="1">
    <citation type="submission" date="2016-10" db="EMBL/GenBank/DDBJ databases">
        <title>The genome sequence of Colletotrichum fioriniae PJ7.</title>
        <authorList>
            <person name="Baroncelli R."/>
        </authorList>
    </citation>
    <scope>NUCLEOTIDE SEQUENCE [LARGE SCALE GENOMIC DNA]</scope>
    <source>
        <strain evidence="1 2">IMI 384185</strain>
    </source>
</reference>
<sequence length="268" mass="29068">MRRLPGATFAIVDIITFHHSDHVHDRDLDLDRFGKAAQPTEAVPTVWSLSAPATAPVLAPAAPNMLIDIIEMSSTGVQMGIHPSDKSRSPMACHYDSIRLRLIGRVLGPSSPPPLRTCPASSRTIASSRRCVATATAASHPFPLLSRAAYIRSAYAPPTRSQPSTHHWPLHPFRLRHAETCRMPLQFLLMDGLVLVLLFLHFSLPLTFCGSGSGSGILYLPHSPCHALLFRVVSCPPPSTKTPPSGFSSLPPLHLFSHPLQAPLSSEL</sequence>
<evidence type="ECO:0000313" key="1">
    <source>
        <dbReference type="EMBL" id="KAK1528138.1"/>
    </source>
</evidence>
<name>A0ABQ9S764_9PEZI</name>
<dbReference type="Proteomes" id="UP001241169">
    <property type="component" value="Unassembled WGS sequence"/>
</dbReference>
<accession>A0ABQ9S764</accession>
<protein>
    <submittedName>
        <fullName evidence="1">Uncharacterized protein</fullName>
    </submittedName>
</protein>